<organism evidence="2 3">
    <name type="scientific">Piloderma croceum (strain F 1598)</name>
    <dbReference type="NCBI Taxonomy" id="765440"/>
    <lineage>
        <taxon>Eukaryota</taxon>
        <taxon>Fungi</taxon>
        <taxon>Dikarya</taxon>
        <taxon>Basidiomycota</taxon>
        <taxon>Agaricomycotina</taxon>
        <taxon>Agaricomycetes</taxon>
        <taxon>Agaricomycetidae</taxon>
        <taxon>Atheliales</taxon>
        <taxon>Atheliaceae</taxon>
        <taxon>Piloderma</taxon>
    </lineage>
</organism>
<keyword evidence="1" id="KW-0732">Signal</keyword>
<dbReference type="OrthoDB" id="5588482at2759"/>
<feature type="signal peptide" evidence="1">
    <location>
        <begin position="1"/>
        <end position="16"/>
    </location>
</feature>
<keyword evidence="3" id="KW-1185">Reference proteome</keyword>
<dbReference type="InParanoid" id="A0A0C3GE53"/>
<dbReference type="Proteomes" id="UP000054166">
    <property type="component" value="Unassembled WGS sequence"/>
</dbReference>
<name>A0A0C3GE53_PILCF</name>
<feature type="chain" id="PRO_5002164555" evidence="1">
    <location>
        <begin position="17"/>
        <end position="328"/>
    </location>
</feature>
<dbReference type="EMBL" id="KN832974">
    <property type="protein sequence ID" value="KIM89969.1"/>
    <property type="molecule type" value="Genomic_DNA"/>
</dbReference>
<reference evidence="2 3" key="1">
    <citation type="submission" date="2014-04" db="EMBL/GenBank/DDBJ databases">
        <authorList>
            <consortium name="DOE Joint Genome Institute"/>
            <person name="Kuo A."/>
            <person name="Tarkka M."/>
            <person name="Buscot F."/>
            <person name="Kohler A."/>
            <person name="Nagy L.G."/>
            <person name="Floudas D."/>
            <person name="Copeland A."/>
            <person name="Barry K.W."/>
            <person name="Cichocki N."/>
            <person name="Veneault-Fourrey C."/>
            <person name="LaButti K."/>
            <person name="Lindquist E.A."/>
            <person name="Lipzen A."/>
            <person name="Lundell T."/>
            <person name="Morin E."/>
            <person name="Murat C."/>
            <person name="Sun H."/>
            <person name="Tunlid A."/>
            <person name="Henrissat B."/>
            <person name="Grigoriev I.V."/>
            <person name="Hibbett D.S."/>
            <person name="Martin F."/>
            <person name="Nordberg H.P."/>
            <person name="Cantor M.N."/>
            <person name="Hua S.X."/>
        </authorList>
    </citation>
    <scope>NUCLEOTIDE SEQUENCE [LARGE SCALE GENOMIC DNA]</scope>
    <source>
        <strain evidence="2 3">F 1598</strain>
    </source>
</reference>
<evidence type="ECO:0000256" key="1">
    <source>
        <dbReference type="SAM" id="SignalP"/>
    </source>
</evidence>
<dbReference type="AlphaFoldDB" id="A0A0C3GE53"/>
<sequence length="328" mass="33645">MKSIAILSVLTTVALAQSSASSTAAATPSANPLIPTGVSSGCESFLTSLDSDTSLSSCTTPLITATSQFGPSANSASTPSSAAISSVLDNICGSASSCSEQTLRSKLTDFYSACTAELTSNANSDVINIYDVFYALTPLKNAVCTKNLNDKYCVTEITAPSSNAGASGTNVDIAVGSNFVSSIKHYLWSQVSKTKRATAQTPAMIPNTTTYRNNNVLFFLLQPNMDSTILCTVCTRSVLMSYFNFEQSVPYGPGISSSPLMGGQMDLYNAVNNVCGSDFFSGGVQAAGGLSGGLVGTTSAAVRSVSQSFGGVVTAVMGTVAFGFAAIL</sequence>
<evidence type="ECO:0000313" key="3">
    <source>
        <dbReference type="Proteomes" id="UP000054166"/>
    </source>
</evidence>
<dbReference type="HOGENOM" id="CLU_049056_0_0_1"/>
<evidence type="ECO:0000313" key="2">
    <source>
        <dbReference type="EMBL" id="KIM89969.1"/>
    </source>
</evidence>
<gene>
    <name evidence="2" type="ORF">PILCRDRAFT_812760</name>
</gene>
<protein>
    <submittedName>
        <fullName evidence="2">Uncharacterized protein</fullName>
    </submittedName>
</protein>
<accession>A0A0C3GE53</accession>
<proteinExistence type="predicted"/>
<reference evidence="3" key="2">
    <citation type="submission" date="2015-01" db="EMBL/GenBank/DDBJ databases">
        <title>Evolutionary Origins and Diversification of the Mycorrhizal Mutualists.</title>
        <authorList>
            <consortium name="DOE Joint Genome Institute"/>
            <consortium name="Mycorrhizal Genomics Consortium"/>
            <person name="Kohler A."/>
            <person name="Kuo A."/>
            <person name="Nagy L.G."/>
            <person name="Floudas D."/>
            <person name="Copeland A."/>
            <person name="Barry K.W."/>
            <person name="Cichocki N."/>
            <person name="Veneault-Fourrey C."/>
            <person name="LaButti K."/>
            <person name="Lindquist E.A."/>
            <person name="Lipzen A."/>
            <person name="Lundell T."/>
            <person name="Morin E."/>
            <person name="Murat C."/>
            <person name="Riley R."/>
            <person name="Ohm R."/>
            <person name="Sun H."/>
            <person name="Tunlid A."/>
            <person name="Henrissat B."/>
            <person name="Grigoriev I.V."/>
            <person name="Hibbett D.S."/>
            <person name="Martin F."/>
        </authorList>
    </citation>
    <scope>NUCLEOTIDE SEQUENCE [LARGE SCALE GENOMIC DNA]</scope>
    <source>
        <strain evidence="3">F 1598</strain>
    </source>
</reference>